<dbReference type="NCBIfam" id="NF033664">
    <property type="entry name" value="PACE_transport"/>
    <property type="match status" value="1"/>
</dbReference>
<sequence>MALRTAQDRVRHAVLFEVIGLAIMIPVGAYLFQLPAAHMGVLGVAGATIATVWNFVFNLGFDHAMFRWLGHTRKTLRMRVGHALLFEGGLLVMLLPMVAWYLGIGLMQALMMDLAMVVFYLFYAFGFNWAYDRVFPVAPMAQPAI</sequence>
<dbReference type="Proteomes" id="UP000771797">
    <property type="component" value="Unassembled WGS sequence"/>
</dbReference>
<keyword evidence="1" id="KW-0472">Membrane</keyword>
<feature type="transmembrane region" description="Helical" evidence="1">
    <location>
        <begin position="109"/>
        <end position="131"/>
    </location>
</feature>
<organism evidence="3 4">
    <name type="scientific">Alcanivorax xiamenensis</name>
    <dbReference type="NCBI Taxonomy" id="1177156"/>
    <lineage>
        <taxon>Bacteria</taxon>
        <taxon>Pseudomonadati</taxon>
        <taxon>Pseudomonadota</taxon>
        <taxon>Gammaproteobacteria</taxon>
        <taxon>Oceanospirillales</taxon>
        <taxon>Alcanivoracaceae</taxon>
        <taxon>Alcanivorax</taxon>
    </lineage>
</organism>
<keyword evidence="4" id="KW-1185">Reference proteome</keyword>
<accession>A0ABQ6YDW9</accession>
<proteinExistence type="predicted"/>
<evidence type="ECO:0000256" key="1">
    <source>
        <dbReference type="SAM" id="Phobius"/>
    </source>
</evidence>
<feature type="domain" description="Chlorhexidine efflux transporter" evidence="2">
    <location>
        <begin position="4"/>
        <end position="65"/>
    </location>
</feature>
<evidence type="ECO:0000259" key="2">
    <source>
        <dbReference type="Pfam" id="PF05232"/>
    </source>
</evidence>
<feature type="transmembrane region" description="Helical" evidence="1">
    <location>
        <begin position="38"/>
        <end position="61"/>
    </location>
</feature>
<dbReference type="Pfam" id="PF05232">
    <property type="entry name" value="BTP"/>
    <property type="match status" value="2"/>
</dbReference>
<protein>
    <submittedName>
        <fullName evidence="3">Transmembrane pair domain-containing protein</fullName>
    </submittedName>
</protein>
<evidence type="ECO:0000313" key="3">
    <source>
        <dbReference type="EMBL" id="KAF0808115.1"/>
    </source>
</evidence>
<name>A0ABQ6YDW9_9GAMM</name>
<dbReference type="InterPro" id="IPR058208">
    <property type="entry name" value="PACE"/>
</dbReference>
<comment type="caution">
    <text evidence="3">The sequence shown here is derived from an EMBL/GenBank/DDBJ whole genome shotgun (WGS) entry which is preliminary data.</text>
</comment>
<feature type="transmembrane region" description="Helical" evidence="1">
    <location>
        <begin position="12"/>
        <end position="32"/>
    </location>
</feature>
<dbReference type="RefSeq" id="WP_159659830.1">
    <property type="nucleotide sequence ID" value="NZ_AQPF01000002.1"/>
</dbReference>
<keyword evidence="1" id="KW-1133">Transmembrane helix</keyword>
<evidence type="ECO:0000313" key="4">
    <source>
        <dbReference type="Proteomes" id="UP000771797"/>
    </source>
</evidence>
<reference evidence="3 4" key="1">
    <citation type="submission" date="2012-09" db="EMBL/GenBank/DDBJ databases">
        <title>Genome Sequence of alkane-degrading Bacterium Alcanivorax sp. 6-D-6.</title>
        <authorList>
            <person name="Lai Q."/>
            <person name="Shao Z."/>
        </authorList>
    </citation>
    <scope>NUCLEOTIDE SEQUENCE [LARGE SCALE GENOMIC DNA]</scope>
    <source>
        <strain evidence="3 4">6-D-6</strain>
    </source>
</reference>
<dbReference type="InterPro" id="IPR007896">
    <property type="entry name" value="BTP_bacteria"/>
</dbReference>
<gene>
    <name evidence="3" type="ORF">A6D6_00505</name>
</gene>
<feature type="domain" description="Chlorhexidine efflux transporter" evidence="2">
    <location>
        <begin position="74"/>
        <end position="136"/>
    </location>
</feature>
<dbReference type="EMBL" id="AQPF01000002">
    <property type="protein sequence ID" value="KAF0808115.1"/>
    <property type="molecule type" value="Genomic_DNA"/>
</dbReference>
<feature type="transmembrane region" description="Helical" evidence="1">
    <location>
        <begin position="82"/>
        <end position="103"/>
    </location>
</feature>
<keyword evidence="1 3" id="KW-0812">Transmembrane</keyword>